<gene>
    <name evidence="1" type="ORF">METZ01_LOCUS144547</name>
</gene>
<protein>
    <submittedName>
        <fullName evidence="1">Uncharacterized protein</fullName>
    </submittedName>
</protein>
<dbReference type="AlphaFoldDB" id="A0A381ZSF3"/>
<dbReference type="EMBL" id="UINC01022323">
    <property type="protein sequence ID" value="SVA91693.1"/>
    <property type="molecule type" value="Genomic_DNA"/>
</dbReference>
<proteinExistence type="predicted"/>
<organism evidence="1">
    <name type="scientific">marine metagenome</name>
    <dbReference type="NCBI Taxonomy" id="408172"/>
    <lineage>
        <taxon>unclassified sequences</taxon>
        <taxon>metagenomes</taxon>
        <taxon>ecological metagenomes</taxon>
    </lineage>
</organism>
<evidence type="ECO:0000313" key="1">
    <source>
        <dbReference type="EMBL" id="SVA91693.1"/>
    </source>
</evidence>
<reference evidence="1" key="1">
    <citation type="submission" date="2018-05" db="EMBL/GenBank/DDBJ databases">
        <authorList>
            <person name="Lanie J.A."/>
            <person name="Ng W.-L."/>
            <person name="Kazmierczak K.M."/>
            <person name="Andrzejewski T.M."/>
            <person name="Davidsen T.M."/>
            <person name="Wayne K.J."/>
            <person name="Tettelin H."/>
            <person name="Glass J.I."/>
            <person name="Rusch D."/>
            <person name="Podicherti R."/>
            <person name="Tsui H.-C.T."/>
            <person name="Winkler M.E."/>
        </authorList>
    </citation>
    <scope>NUCLEOTIDE SEQUENCE</scope>
</reference>
<accession>A0A381ZSF3</accession>
<name>A0A381ZSF3_9ZZZZ</name>
<sequence length="61" mass="6687">MPVNRLMRKIKTGDIHACGEQGPNLLKCFASWSERADYFGTSIGVTWPCNDGLSCRGNLGL</sequence>